<keyword evidence="3" id="KW-1185">Reference proteome</keyword>
<accession>A0A410P3B0</accession>
<organism evidence="2 3">
    <name type="scientific">Velamenicoccus archaeovorus</name>
    <dbReference type="NCBI Taxonomy" id="1930593"/>
    <lineage>
        <taxon>Bacteria</taxon>
        <taxon>Pseudomonadati</taxon>
        <taxon>Candidatus Omnitrophota</taxon>
        <taxon>Candidatus Velamenicoccus</taxon>
    </lineage>
</organism>
<dbReference type="AlphaFoldDB" id="A0A410P3B0"/>
<evidence type="ECO:0000313" key="3">
    <source>
        <dbReference type="Proteomes" id="UP000287243"/>
    </source>
</evidence>
<keyword evidence="1" id="KW-0175">Coiled coil</keyword>
<protein>
    <submittedName>
        <fullName evidence="2">Uncharacterized protein</fullName>
    </submittedName>
</protein>
<evidence type="ECO:0000256" key="1">
    <source>
        <dbReference type="SAM" id="Coils"/>
    </source>
</evidence>
<dbReference type="Proteomes" id="UP000287243">
    <property type="component" value="Chromosome"/>
</dbReference>
<reference evidence="2 3" key="1">
    <citation type="submission" date="2017-01" db="EMBL/GenBank/DDBJ databases">
        <title>First insights into the biology of 'candidatus Vampirococcus archaeovorus'.</title>
        <authorList>
            <person name="Kizina J."/>
            <person name="Jordan S."/>
            <person name="Stueber K."/>
            <person name="Reinhardt R."/>
            <person name="Harder J."/>
        </authorList>
    </citation>
    <scope>NUCLEOTIDE SEQUENCE [LARGE SCALE GENOMIC DNA]</scope>
    <source>
        <strain evidence="2 3">LiM</strain>
    </source>
</reference>
<name>A0A410P3B0_VELA1</name>
<evidence type="ECO:0000313" key="2">
    <source>
        <dbReference type="EMBL" id="QAT16623.1"/>
    </source>
</evidence>
<sequence length="146" mass="16738">MHINMKALIGDAMKNVAGALLLFFVFFALARAVFSVEEFRSNADESEAYNVTRVQKVVDGHVFWVEEDRPIEKVAGLYRPMDMDSYIQLKFSKLQKQLDDLANKTKARIDKLEGQVGNLTQKVDRWEKKQDAWLKNAQNISNTTTP</sequence>
<gene>
    <name evidence="2" type="ORF">BU251_02185</name>
</gene>
<dbReference type="KEGG" id="vai:BU251_02185"/>
<proteinExistence type="predicted"/>
<feature type="coiled-coil region" evidence="1">
    <location>
        <begin position="95"/>
        <end position="129"/>
    </location>
</feature>
<dbReference type="EMBL" id="CP019384">
    <property type="protein sequence ID" value="QAT16623.1"/>
    <property type="molecule type" value="Genomic_DNA"/>
</dbReference>